<name>A0A7S7AJ89_9GAMM</name>
<evidence type="ECO:0000313" key="2">
    <source>
        <dbReference type="EMBL" id="QOW47779.1"/>
    </source>
</evidence>
<dbReference type="InterPro" id="IPR005220">
    <property type="entry name" value="CarO-like"/>
</dbReference>
<dbReference type="NCBIfam" id="NF033674">
    <property type="entry name" value="stress_OB_fold"/>
    <property type="match status" value="1"/>
</dbReference>
<keyword evidence="1" id="KW-0732">Signal</keyword>
<dbReference type="EMBL" id="CP048659">
    <property type="protein sequence ID" value="QOW47779.1"/>
    <property type="molecule type" value="Genomic_DNA"/>
</dbReference>
<sequence>MTKNKLTVGQALKAKDETVLTLTGKIVRKTKAEHYELKDHTGTINIEVDAHRYKLTDIDVVKVEISP</sequence>
<evidence type="ECO:0000313" key="3">
    <source>
        <dbReference type="Proteomes" id="UP000593966"/>
    </source>
</evidence>
<dbReference type="InterPro" id="IPR036700">
    <property type="entry name" value="BOBF_sf"/>
</dbReference>
<dbReference type="Proteomes" id="UP000593966">
    <property type="component" value="Chromosome"/>
</dbReference>
<dbReference type="Pfam" id="PF04076">
    <property type="entry name" value="BOF"/>
    <property type="match status" value="1"/>
</dbReference>
<accession>A0A7S7AJ89</accession>
<organism evidence="2 3">
    <name type="scientific">Acinetobacter piscicola</name>
    <dbReference type="NCBI Taxonomy" id="2006115"/>
    <lineage>
        <taxon>Bacteria</taxon>
        <taxon>Pseudomonadati</taxon>
        <taxon>Pseudomonadota</taxon>
        <taxon>Gammaproteobacteria</taxon>
        <taxon>Moraxellales</taxon>
        <taxon>Moraxellaceae</taxon>
        <taxon>Acinetobacter</taxon>
    </lineage>
</organism>
<reference evidence="2 3" key="1">
    <citation type="submission" date="2020-02" db="EMBL/GenBank/DDBJ databases">
        <title>Tigecycline-resistant Acinetobacter species from pigs and migratory birds.</title>
        <authorList>
            <person name="Chen C."/>
            <person name="Sun J."/>
            <person name="Liao X.-P."/>
            <person name="Liu Y.-H."/>
        </authorList>
    </citation>
    <scope>NUCLEOTIDE SEQUENCE [LARGE SCALE GENOMIC DNA]</scope>
    <source>
        <strain evidence="2 3">YH12207_T</strain>
    </source>
</reference>
<dbReference type="AlphaFoldDB" id="A0A7S7AJ89"/>
<proteinExistence type="predicted"/>
<evidence type="ECO:0000256" key="1">
    <source>
        <dbReference type="ARBA" id="ARBA00022729"/>
    </source>
</evidence>
<protein>
    <submittedName>
        <fullName evidence="2">NirD/YgiW/YdeI family stress tolerance protein</fullName>
    </submittedName>
</protein>
<dbReference type="SUPFAM" id="SSF101756">
    <property type="entry name" value="Hypothetical protein YgiW"/>
    <property type="match status" value="1"/>
</dbReference>
<dbReference type="PANTHER" id="PTHR36571:SF1">
    <property type="entry name" value="PROTEIN YGIW"/>
    <property type="match status" value="1"/>
</dbReference>
<keyword evidence="3" id="KW-1185">Reference proteome</keyword>
<dbReference type="Gene3D" id="2.40.50.200">
    <property type="entry name" value="Bacterial OB-fold"/>
    <property type="match status" value="1"/>
</dbReference>
<dbReference type="RefSeq" id="WP_180047002.1">
    <property type="nucleotide sequence ID" value="NZ_CP048659.1"/>
</dbReference>
<gene>
    <name evidence="2" type="ORF">G0028_18945</name>
</gene>
<dbReference type="PANTHER" id="PTHR36571">
    <property type="entry name" value="PROTEIN YGIW"/>
    <property type="match status" value="1"/>
</dbReference>